<dbReference type="EMBL" id="PYGJ01000018">
    <property type="protein sequence ID" value="PSL17355.1"/>
    <property type="molecule type" value="Genomic_DNA"/>
</dbReference>
<protein>
    <submittedName>
        <fullName evidence="6">Mono/diheme cytochrome c family protein</fullName>
    </submittedName>
</protein>
<sequence>MRRFLTNLTFFVVLGFAVFWFITRPESFADDALAGLTADTSRGETVFHAAGCASCHTAPGVDSKGAPVLSGGQRFPSDFGTFIAPNISSDPTHGIGEWSALDLANAMKFGTSPDGQHYYPAFPYTSYARAEVQDIVDLHAYLATLPGDATPSQPHEVGFPFNIRLAMGGWKFLFFSDEWTIGAPNEQLERGRYLVEALGHCAECHTPRGPLGNLDNSAWLTGAPDPSGKGRVPDITPQTLGWSEGDLAYYFESGFTPDFDSSGGHMAHVVENLGKLPAQDREAIAAYLIALP</sequence>
<dbReference type="PANTHER" id="PTHR35008">
    <property type="entry name" value="BLL4482 PROTEIN-RELATED"/>
    <property type="match status" value="1"/>
</dbReference>
<dbReference type="Proteomes" id="UP000240418">
    <property type="component" value="Unassembled WGS sequence"/>
</dbReference>
<keyword evidence="7" id="KW-1185">Reference proteome</keyword>
<keyword evidence="2 4" id="KW-0479">Metal-binding</keyword>
<evidence type="ECO:0000256" key="2">
    <source>
        <dbReference type="ARBA" id="ARBA00022723"/>
    </source>
</evidence>
<evidence type="ECO:0000256" key="4">
    <source>
        <dbReference type="PROSITE-ProRule" id="PRU00433"/>
    </source>
</evidence>
<proteinExistence type="predicted"/>
<evidence type="ECO:0000256" key="1">
    <source>
        <dbReference type="ARBA" id="ARBA00022617"/>
    </source>
</evidence>
<dbReference type="GO" id="GO:0009055">
    <property type="term" value="F:electron transfer activity"/>
    <property type="evidence" value="ECO:0007669"/>
    <property type="project" value="InterPro"/>
</dbReference>
<dbReference type="PROSITE" id="PS51007">
    <property type="entry name" value="CYTC"/>
    <property type="match status" value="2"/>
</dbReference>
<evidence type="ECO:0000256" key="3">
    <source>
        <dbReference type="ARBA" id="ARBA00023004"/>
    </source>
</evidence>
<evidence type="ECO:0000313" key="6">
    <source>
        <dbReference type="EMBL" id="PSL17355.1"/>
    </source>
</evidence>
<organism evidence="6 7">
    <name type="scientific">Shimia abyssi</name>
    <dbReference type="NCBI Taxonomy" id="1662395"/>
    <lineage>
        <taxon>Bacteria</taxon>
        <taxon>Pseudomonadati</taxon>
        <taxon>Pseudomonadota</taxon>
        <taxon>Alphaproteobacteria</taxon>
        <taxon>Rhodobacterales</taxon>
        <taxon>Roseobacteraceae</taxon>
    </lineage>
</organism>
<evidence type="ECO:0000313" key="7">
    <source>
        <dbReference type="Proteomes" id="UP000240418"/>
    </source>
</evidence>
<keyword evidence="3 4" id="KW-0408">Iron</keyword>
<dbReference type="Pfam" id="PF00034">
    <property type="entry name" value="Cytochrom_C"/>
    <property type="match status" value="1"/>
</dbReference>
<dbReference type="SUPFAM" id="SSF46626">
    <property type="entry name" value="Cytochrome c"/>
    <property type="match status" value="2"/>
</dbReference>
<name>A0A2P8F6L4_9RHOB</name>
<gene>
    <name evidence="6" type="ORF">CLV88_11830</name>
</gene>
<dbReference type="GO" id="GO:0020037">
    <property type="term" value="F:heme binding"/>
    <property type="evidence" value="ECO:0007669"/>
    <property type="project" value="InterPro"/>
</dbReference>
<dbReference type="Gene3D" id="1.10.760.10">
    <property type="entry name" value="Cytochrome c-like domain"/>
    <property type="match status" value="2"/>
</dbReference>
<dbReference type="PANTHER" id="PTHR35008:SF8">
    <property type="entry name" value="ALCOHOL DEHYDROGENASE CYTOCHROME C SUBUNIT"/>
    <property type="match status" value="1"/>
</dbReference>
<dbReference type="RefSeq" id="WP_106610074.1">
    <property type="nucleotide sequence ID" value="NZ_PYGJ01000018.1"/>
</dbReference>
<evidence type="ECO:0000259" key="5">
    <source>
        <dbReference type="PROSITE" id="PS51007"/>
    </source>
</evidence>
<feature type="domain" description="Cytochrome c" evidence="5">
    <location>
        <begin position="38"/>
        <end position="146"/>
    </location>
</feature>
<keyword evidence="1 4" id="KW-0349">Heme</keyword>
<dbReference type="AlphaFoldDB" id="A0A2P8F6L4"/>
<comment type="caution">
    <text evidence="6">The sequence shown here is derived from an EMBL/GenBank/DDBJ whole genome shotgun (WGS) entry which is preliminary data.</text>
</comment>
<dbReference type="GO" id="GO:0046872">
    <property type="term" value="F:metal ion binding"/>
    <property type="evidence" value="ECO:0007669"/>
    <property type="project" value="UniProtKB-KW"/>
</dbReference>
<accession>A0A2P8F6L4</accession>
<dbReference type="InterPro" id="IPR009056">
    <property type="entry name" value="Cyt_c-like_dom"/>
</dbReference>
<dbReference type="InterPro" id="IPR036909">
    <property type="entry name" value="Cyt_c-like_dom_sf"/>
</dbReference>
<dbReference type="InterPro" id="IPR051459">
    <property type="entry name" value="Cytochrome_c-type_DH"/>
</dbReference>
<reference evidence="6 7" key="1">
    <citation type="submission" date="2018-03" db="EMBL/GenBank/DDBJ databases">
        <title>Genomic Encyclopedia of Archaeal and Bacterial Type Strains, Phase II (KMG-II): from individual species to whole genera.</title>
        <authorList>
            <person name="Goeker M."/>
        </authorList>
    </citation>
    <scope>NUCLEOTIDE SEQUENCE [LARGE SCALE GENOMIC DNA]</scope>
    <source>
        <strain evidence="6 7">DSM 100673</strain>
    </source>
</reference>
<dbReference type="OrthoDB" id="9811281at2"/>
<feature type="domain" description="Cytochrome c" evidence="5">
    <location>
        <begin position="186"/>
        <end position="292"/>
    </location>
</feature>